<comment type="caution">
    <text evidence="2">The sequence shown here is derived from an EMBL/GenBank/DDBJ whole genome shotgun (WGS) entry which is preliminary data.</text>
</comment>
<dbReference type="STRING" id="3818.A0A445A9B1"/>
<reference evidence="2 3" key="1">
    <citation type="submission" date="2019-01" db="EMBL/GenBank/DDBJ databases">
        <title>Sequencing of cultivated peanut Arachis hypogaea provides insights into genome evolution and oil improvement.</title>
        <authorList>
            <person name="Chen X."/>
        </authorList>
    </citation>
    <scope>NUCLEOTIDE SEQUENCE [LARGE SCALE GENOMIC DNA]</scope>
    <source>
        <strain evidence="3">cv. Fuhuasheng</strain>
        <tissue evidence="2">Leaves</tissue>
    </source>
</reference>
<dbReference type="EMBL" id="SDMP01000013">
    <property type="protein sequence ID" value="RYR23037.1"/>
    <property type="molecule type" value="Genomic_DNA"/>
</dbReference>
<feature type="region of interest" description="Disordered" evidence="1">
    <location>
        <begin position="171"/>
        <end position="215"/>
    </location>
</feature>
<keyword evidence="3" id="KW-1185">Reference proteome</keyword>
<dbReference type="PANTHER" id="PTHR33356">
    <property type="entry name" value="TIP41-LIKE PROTEIN"/>
    <property type="match status" value="1"/>
</dbReference>
<sequence length="290" mass="31535">MGVDLHTSSASSSSSLLPYRFLPEKQGKGNEQPLTLSSRDHHYFHSSLQIPKRVPIPLPNMAHPIDSWILDSQQQMWDLMGSSSSLESPTASSGGISHDSSSFETTTYDVLSIPDNTIKLYHHPTHHAGLIQEQIRAIQLGFGEEKKKMMQKEKKVGVIGVEIGNGVRTRQTGAAPEVSTFGSVSGSRGGGSSGTGVFLPRPATTHSSRTTPGKGCSNILIPARVVQALQHHFEQMAVTSGPKAAAGFPPLHDVLVSNRDGMYSLQKRQSRKSQPNMQQGDMILPQEWTY</sequence>
<dbReference type="PANTHER" id="PTHR33356:SF16">
    <property type="entry name" value="G PATCH DOMAIN PROTEIN"/>
    <property type="match status" value="1"/>
</dbReference>
<name>A0A445A9B1_ARAHY</name>
<protein>
    <submittedName>
        <fullName evidence="2">Uncharacterized protein</fullName>
    </submittedName>
</protein>
<proteinExistence type="predicted"/>
<dbReference type="AlphaFoldDB" id="A0A445A9B1"/>
<evidence type="ECO:0000313" key="2">
    <source>
        <dbReference type="EMBL" id="RYR23037.1"/>
    </source>
</evidence>
<dbReference type="Proteomes" id="UP000289738">
    <property type="component" value="Chromosome B03"/>
</dbReference>
<evidence type="ECO:0000313" key="3">
    <source>
        <dbReference type="Proteomes" id="UP000289738"/>
    </source>
</evidence>
<feature type="region of interest" description="Disordered" evidence="1">
    <location>
        <begin position="82"/>
        <end position="102"/>
    </location>
</feature>
<organism evidence="2 3">
    <name type="scientific">Arachis hypogaea</name>
    <name type="common">Peanut</name>
    <dbReference type="NCBI Taxonomy" id="3818"/>
    <lineage>
        <taxon>Eukaryota</taxon>
        <taxon>Viridiplantae</taxon>
        <taxon>Streptophyta</taxon>
        <taxon>Embryophyta</taxon>
        <taxon>Tracheophyta</taxon>
        <taxon>Spermatophyta</taxon>
        <taxon>Magnoliopsida</taxon>
        <taxon>eudicotyledons</taxon>
        <taxon>Gunneridae</taxon>
        <taxon>Pentapetalae</taxon>
        <taxon>rosids</taxon>
        <taxon>fabids</taxon>
        <taxon>Fabales</taxon>
        <taxon>Fabaceae</taxon>
        <taxon>Papilionoideae</taxon>
        <taxon>50 kb inversion clade</taxon>
        <taxon>dalbergioids sensu lato</taxon>
        <taxon>Dalbergieae</taxon>
        <taxon>Pterocarpus clade</taxon>
        <taxon>Arachis</taxon>
    </lineage>
</organism>
<accession>A0A445A9B1</accession>
<evidence type="ECO:0000256" key="1">
    <source>
        <dbReference type="SAM" id="MobiDB-lite"/>
    </source>
</evidence>
<gene>
    <name evidence="2" type="ORF">Ahy_B03g068312</name>
</gene>